<dbReference type="PROSITE" id="PS01045">
    <property type="entry name" value="SQUALEN_PHYTOEN_SYN_2"/>
    <property type="match status" value="1"/>
</dbReference>
<protein>
    <recommendedName>
        <fullName evidence="4">Phytoene/squalene synthase family protein</fullName>
    </recommendedName>
</protein>
<evidence type="ECO:0008006" key="4">
    <source>
        <dbReference type="Google" id="ProtNLM"/>
    </source>
</evidence>
<dbReference type="InterPro" id="IPR019845">
    <property type="entry name" value="Squalene/phytoene_synthase_CS"/>
</dbReference>
<dbReference type="EMBL" id="PJKA01000012">
    <property type="protein sequence ID" value="PNC17794.1"/>
    <property type="molecule type" value="Genomic_DNA"/>
</dbReference>
<dbReference type="GO" id="GO:0016117">
    <property type="term" value="P:carotenoid biosynthetic process"/>
    <property type="evidence" value="ECO:0007669"/>
    <property type="project" value="UniProtKB-ARBA"/>
</dbReference>
<reference evidence="2 3" key="1">
    <citation type="journal article" date="2017" name="BMC Genomics">
        <title>Genome sequencing of 39 Akkermansia muciniphila isolates reveals its population structure, genomic and functional diverisity, and global distribution in mammalian gut microbiotas.</title>
        <authorList>
            <person name="Guo X."/>
            <person name="Li S."/>
            <person name="Zhang J."/>
            <person name="Wu F."/>
            <person name="Li X."/>
            <person name="Wu D."/>
            <person name="Zhang M."/>
            <person name="Ou Z."/>
            <person name="Jie Z."/>
            <person name="Yan Q."/>
            <person name="Li P."/>
            <person name="Yi J."/>
            <person name="Peng Y."/>
        </authorList>
    </citation>
    <scope>NUCLEOTIDE SEQUENCE [LARGE SCALE GENOMIC DNA]</scope>
    <source>
        <strain evidence="2 3">GP24</strain>
    </source>
</reference>
<dbReference type="InterPro" id="IPR033904">
    <property type="entry name" value="Trans_IPPS_HH"/>
</dbReference>
<sequence length="325" mass="37444">MGAYPLIPALPQARFPRHDMTQAQTITSKAKSNLAFALIDLPEEERRHMAEFYAFCRTVDDIVDEPGMTPRERHDALNRWIEVINGGDGLELTELEEDIVALIQDLELDTTPMLHLIEGCRSDICQQQPLTRDELLDYTYCVACCVGLTSARIMGAGEASYPYAIALGHALQMVNIIRDVAEDCNKSNRIYLPREDMDRFGYSLEDLRARVYSPQLRELLQYEAALAEKFFTEAEEEYNRLSPEDRAALVPAQAMALIYHTILDKMKAGGFRIFDIRYHVNTFHKLWLLFRIKLDIDPQSYYDKSKAYYDKLVGFLSRPIRKDEK</sequence>
<dbReference type="Gene3D" id="1.10.600.10">
    <property type="entry name" value="Farnesyl Diphosphate Synthase"/>
    <property type="match status" value="1"/>
</dbReference>
<name>A0A2N8HD46_9BACT</name>
<dbReference type="InterPro" id="IPR002060">
    <property type="entry name" value="Squ/phyt_synthse"/>
</dbReference>
<dbReference type="AlphaFoldDB" id="A0A2N8HD46"/>
<evidence type="ECO:0000256" key="1">
    <source>
        <dbReference type="ARBA" id="ARBA00022679"/>
    </source>
</evidence>
<dbReference type="SUPFAM" id="SSF48576">
    <property type="entry name" value="Terpenoid synthases"/>
    <property type="match status" value="1"/>
</dbReference>
<dbReference type="SFLD" id="SFLDG01212">
    <property type="entry name" value="Phytoene_synthase_like"/>
    <property type="match status" value="1"/>
</dbReference>
<dbReference type="SFLD" id="SFLDS00005">
    <property type="entry name" value="Isoprenoid_Synthase_Type_I"/>
    <property type="match status" value="1"/>
</dbReference>
<evidence type="ECO:0000313" key="2">
    <source>
        <dbReference type="EMBL" id="PNC17794.1"/>
    </source>
</evidence>
<organism evidence="2 3">
    <name type="scientific">Akkermansia muciniphila</name>
    <dbReference type="NCBI Taxonomy" id="239935"/>
    <lineage>
        <taxon>Bacteria</taxon>
        <taxon>Pseudomonadati</taxon>
        <taxon>Verrucomicrobiota</taxon>
        <taxon>Verrucomicrobiia</taxon>
        <taxon>Verrucomicrobiales</taxon>
        <taxon>Akkermansiaceae</taxon>
        <taxon>Akkermansia</taxon>
    </lineage>
</organism>
<proteinExistence type="predicted"/>
<dbReference type="InterPro" id="IPR008949">
    <property type="entry name" value="Isoprenoid_synthase_dom_sf"/>
</dbReference>
<dbReference type="GO" id="GO:0004311">
    <property type="term" value="F:geranylgeranyl diphosphate synthase activity"/>
    <property type="evidence" value="ECO:0007669"/>
    <property type="project" value="InterPro"/>
</dbReference>
<evidence type="ECO:0000313" key="3">
    <source>
        <dbReference type="Proteomes" id="UP000236000"/>
    </source>
</evidence>
<dbReference type="SFLD" id="SFLDG01018">
    <property type="entry name" value="Squalene/Phytoene_Synthase_Lik"/>
    <property type="match status" value="1"/>
</dbReference>
<dbReference type="Pfam" id="PF00494">
    <property type="entry name" value="SQS_PSY"/>
    <property type="match status" value="1"/>
</dbReference>
<dbReference type="Proteomes" id="UP000236000">
    <property type="component" value="Unassembled WGS sequence"/>
</dbReference>
<accession>A0A2N8HD46</accession>
<dbReference type="PANTHER" id="PTHR31480">
    <property type="entry name" value="BIFUNCTIONAL LYCOPENE CYCLASE/PHYTOENE SYNTHASE"/>
    <property type="match status" value="1"/>
</dbReference>
<keyword evidence="1" id="KW-0808">Transferase</keyword>
<dbReference type="GO" id="GO:0051996">
    <property type="term" value="F:squalene synthase [NAD(P)H] activity"/>
    <property type="evidence" value="ECO:0007669"/>
    <property type="project" value="InterPro"/>
</dbReference>
<comment type="caution">
    <text evidence="2">The sequence shown here is derived from an EMBL/GenBank/DDBJ whole genome shotgun (WGS) entry which is preliminary data.</text>
</comment>
<dbReference type="InterPro" id="IPR044843">
    <property type="entry name" value="Trans_IPPS_bact-type"/>
</dbReference>
<gene>
    <name evidence="2" type="ORF">CXU22_08625</name>
</gene>
<dbReference type="CDD" id="cd00683">
    <property type="entry name" value="Trans_IPPS_HH"/>
    <property type="match status" value="1"/>
</dbReference>